<keyword evidence="2" id="KW-1185">Reference proteome</keyword>
<proteinExistence type="predicted"/>
<reference evidence="2" key="1">
    <citation type="journal article" date="2022" name="Mol. Ecol. Resour.">
        <title>The genomes of chicory, endive, great burdock and yacon provide insights into Asteraceae palaeo-polyploidization history and plant inulin production.</title>
        <authorList>
            <person name="Fan W."/>
            <person name="Wang S."/>
            <person name="Wang H."/>
            <person name="Wang A."/>
            <person name="Jiang F."/>
            <person name="Liu H."/>
            <person name="Zhao H."/>
            <person name="Xu D."/>
            <person name="Zhang Y."/>
        </authorList>
    </citation>
    <scope>NUCLEOTIDE SEQUENCE [LARGE SCALE GENOMIC DNA]</scope>
    <source>
        <strain evidence="2">cv. Punajuju</strain>
    </source>
</reference>
<evidence type="ECO:0000313" key="1">
    <source>
        <dbReference type="EMBL" id="KAI3700750.1"/>
    </source>
</evidence>
<reference evidence="1 2" key="2">
    <citation type="journal article" date="2022" name="Mol. Ecol. Resour.">
        <title>The genomes of chicory, endive, great burdock and yacon provide insights into Asteraceae paleo-polyploidization history and plant inulin production.</title>
        <authorList>
            <person name="Fan W."/>
            <person name="Wang S."/>
            <person name="Wang H."/>
            <person name="Wang A."/>
            <person name="Jiang F."/>
            <person name="Liu H."/>
            <person name="Zhao H."/>
            <person name="Xu D."/>
            <person name="Zhang Y."/>
        </authorList>
    </citation>
    <scope>NUCLEOTIDE SEQUENCE [LARGE SCALE GENOMIC DNA]</scope>
    <source>
        <strain evidence="2">cv. Punajuju</strain>
        <tissue evidence="1">Leaves</tissue>
    </source>
</reference>
<sequence length="230" mass="25959">MEENGSMGKSNWQKDNKNGGRSTNKTIINYRKAPADSCWESSTAQENFGDRGDLLGEFTWPPRSYTCTFCKREFRSAQALGGHMNVHRREKARLRQITPQKFVPIVPTCLNLDQNPNPNIATSFGLNTSSYPFRSFPYPSKPPPLISPPHSSEHTYSSSFVVSAPRYYKLCPSDGANFTAMRSKNSDLTVDEFDDYSHEKECLIVKKSGNGSLVYSKFDDLDLELRLGYS</sequence>
<name>A0ACB8ZX89_CICIN</name>
<evidence type="ECO:0000313" key="2">
    <source>
        <dbReference type="Proteomes" id="UP001055811"/>
    </source>
</evidence>
<dbReference type="EMBL" id="CM042016">
    <property type="protein sequence ID" value="KAI3700750.1"/>
    <property type="molecule type" value="Genomic_DNA"/>
</dbReference>
<gene>
    <name evidence="1" type="ORF">L2E82_45388</name>
</gene>
<organism evidence="1 2">
    <name type="scientific">Cichorium intybus</name>
    <name type="common">Chicory</name>
    <dbReference type="NCBI Taxonomy" id="13427"/>
    <lineage>
        <taxon>Eukaryota</taxon>
        <taxon>Viridiplantae</taxon>
        <taxon>Streptophyta</taxon>
        <taxon>Embryophyta</taxon>
        <taxon>Tracheophyta</taxon>
        <taxon>Spermatophyta</taxon>
        <taxon>Magnoliopsida</taxon>
        <taxon>eudicotyledons</taxon>
        <taxon>Gunneridae</taxon>
        <taxon>Pentapetalae</taxon>
        <taxon>asterids</taxon>
        <taxon>campanulids</taxon>
        <taxon>Asterales</taxon>
        <taxon>Asteraceae</taxon>
        <taxon>Cichorioideae</taxon>
        <taxon>Cichorieae</taxon>
        <taxon>Cichoriinae</taxon>
        <taxon>Cichorium</taxon>
    </lineage>
</organism>
<comment type="caution">
    <text evidence="1">The sequence shown here is derived from an EMBL/GenBank/DDBJ whole genome shotgun (WGS) entry which is preliminary data.</text>
</comment>
<accession>A0ACB8ZX89</accession>
<dbReference type="Proteomes" id="UP001055811">
    <property type="component" value="Linkage Group LG08"/>
</dbReference>
<protein>
    <submittedName>
        <fullName evidence="1">Uncharacterized protein</fullName>
    </submittedName>
</protein>